<feature type="transmembrane region" description="Helical" evidence="6">
    <location>
        <begin position="202"/>
        <end position="224"/>
    </location>
</feature>
<evidence type="ECO:0000313" key="9">
    <source>
        <dbReference type="Proteomes" id="UP001241605"/>
    </source>
</evidence>
<evidence type="ECO:0000256" key="6">
    <source>
        <dbReference type="SAM" id="Phobius"/>
    </source>
</evidence>
<evidence type="ECO:0000256" key="3">
    <source>
        <dbReference type="ARBA" id="ARBA00022777"/>
    </source>
</evidence>
<feature type="domain" description="Thiamin pyrophosphokinase catalytic" evidence="7">
    <location>
        <begin position="27"/>
        <end position="122"/>
    </location>
</feature>
<accession>A0ABY8QHA2</accession>
<dbReference type="CDD" id="cd07995">
    <property type="entry name" value="TPK"/>
    <property type="match status" value="1"/>
</dbReference>
<evidence type="ECO:0000259" key="7">
    <source>
        <dbReference type="Pfam" id="PF04263"/>
    </source>
</evidence>
<dbReference type="Proteomes" id="UP001241605">
    <property type="component" value="Chromosome"/>
</dbReference>
<dbReference type="InterPro" id="IPR036759">
    <property type="entry name" value="TPK_catalytic_sf"/>
</dbReference>
<organism evidence="8 9">
    <name type="scientific">Tropicibacter oceani</name>
    <dbReference type="NCBI Taxonomy" id="3058420"/>
    <lineage>
        <taxon>Bacteria</taxon>
        <taxon>Pseudomonadati</taxon>
        <taxon>Pseudomonadota</taxon>
        <taxon>Alphaproteobacteria</taxon>
        <taxon>Rhodobacterales</taxon>
        <taxon>Roseobacteraceae</taxon>
        <taxon>Tropicibacter</taxon>
    </lineage>
</organism>
<dbReference type="InterPro" id="IPR036371">
    <property type="entry name" value="TPK_B1-bd_sf"/>
</dbReference>
<dbReference type="PANTHER" id="PTHR41299">
    <property type="entry name" value="THIAMINE PYROPHOSPHOKINASE"/>
    <property type="match status" value="1"/>
</dbReference>
<dbReference type="SUPFAM" id="SSF63999">
    <property type="entry name" value="Thiamin pyrophosphokinase, catalytic domain"/>
    <property type="match status" value="1"/>
</dbReference>
<dbReference type="SUPFAM" id="SSF63862">
    <property type="entry name" value="Thiamin pyrophosphokinase, substrate-binding domain"/>
    <property type="match status" value="1"/>
</dbReference>
<keyword evidence="3" id="KW-0418">Kinase</keyword>
<protein>
    <recommendedName>
        <fullName evidence="5">Thiamine diphosphokinase</fullName>
        <ecNumber evidence="5">2.7.6.2</ecNumber>
    </recommendedName>
</protein>
<keyword evidence="2" id="KW-0547">Nucleotide-binding</keyword>
<dbReference type="Gene3D" id="3.40.50.10240">
    <property type="entry name" value="Thiamin pyrophosphokinase, catalytic domain"/>
    <property type="match status" value="1"/>
</dbReference>
<dbReference type="InterPro" id="IPR053149">
    <property type="entry name" value="TPK"/>
</dbReference>
<keyword evidence="6" id="KW-0812">Transmembrane</keyword>
<name>A0ABY8QHA2_9RHOB</name>
<dbReference type="PANTHER" id="PTHR41299:SF1">
    <property type="entry name" value="THIAMINE PYROPHOSPHOKINASE"/>
    <property type="match status" value="1"/>
</dbReference>
<dbReference type="RefSeq" id="WP_282300012.1">
    <property type="nucleotide sequence ID" value="NZ_CP124616.1"/>
</dbReference>
<sequence length="228" mass="23627">MENEIVHASGPVLLVGGGECTDSVLKRAAAQASRIVAADGGAVPLLAAGVIPDAVIGDMDSLDAAMAARIPAGRIHRIGEQNSTDFDKCLRNIRAPLVLAHGFLGGRVDHQLAAMTVLCARADRRCVLIGREDVIVLAPPDLALDLPIGSRLSLYPMGAVSGRSEGLRWPIDGIAMRPDGRTGTSNEVTGAVRLQMDAPRMLLILPVAQLAALMAGLAAAPGGWPARA</sequence>
<evidence type="ECO:0000256" key="1">
    <source>
        <dbReference type="ARBA" id="ARBA00022679"/>
    </source>
</evidence>
<dbReference type="EC" id="2.7.6.2" evidence="5"/>
<keyword evidence="1 8" id="KW-0808">Transferase</keyword>
<dbReference type="EMBL" id="CP124616">
    <property type="protein sequence ID" value="WGW03376.1"/>
    <property type="molecule type" value="Genomic_DNA"/>
</dbReference>
<evidence type="ECO:0000313" key="8">
    <source>
        <dbReference type="EMBL" id="WGW03376.1"/>
    </source>
</evidence>
<keyword evidence="9" id="KW-1185">Reference proteome</keyword>
<dbReference type="GO" id="GO:0004788">
    <property type="term" value="F:thiamine diphosphokinase activity"/>
    <property type="evidence" value="ECO:0007669"/>
    <property type="project" value="UniProtKB-EC"/>
</dbReference>
<dbReference type="NCBIfam" id="TIGR01378">
    <property type="entry name" value="thi_PPkinase"/>
    <property type="match status" value="1"/>
</dbReference>
<keyword evidence="6" id="KW-0472">Membrane</keyword>
<reference evidence="8 9" key="1">
    <citation type="submission" date="2023-05" db="EMBL/GenBank/DDBJ databases">
        <title>YMD87, complete Genome.</title>
        <authorList>
            <person name="Zhang J."/>
            <person name="Xu X."/>
        </authorList>
    </citation>
    <scope>NUCLEOTIDE SEQUENCE [LARGE SCALE GENOMIC DNA]</scope>
    <source>
        <strain evidence="8 9">YMD87</strain>
    </source>
</reference>
<evidence type="ECO:0000256" key="2">
    <source>
        <dbReference type="ARBA" id="ARBA00022741"/>
    </source>
</evidence>
<proteinExistence type="predicted"/>
<keyword evidence="6" id="KW-1133">Transmembrane helix</keyword>
<evidence type="ECO:0000256" key="4">
    <source>
        <dbReference type="ARBA" id="ARBA00022840"/>
    </source>
</evidence>
<gene>
    <name evidence="8" type="ORF">QF118_15805</name>
</gene>
<dbReference type="InterPro" id="IPR006282">
    <property type="entry name" value="Thi_PPkinase"/>
</dbReference>
<dbReference type="InterPro" id="IPR007371">
    <property type="entry name" value="TPK_catalytic"/>
</dbReference>
<dbReference type="Pfam" id="PF04263">
    <property type="entry name" value="TPK_catalytic"/>
    <property type="match status" value="1"/>
</dbReference>
<keyword evidence="4" id="KW-0067">ATP-binding</keyword>
<evidence type="ECO:0000256" key="5">
    <source>
        <dbReference type="NCBIfam" id="TIGR01378"/>
    </source>
</evidence>